<evidence type="ECO:0000313" key="2">
    <source>
        <dbReference type="Proteomes" id="UP001059546"/>
    </source>
</evidence>
<dbReference type="Proteomes" id="UP001059546">
    <property type="component" value="Chromosome II"/>
</dbReference>
<name>A0A9Q9C8Z8_ENCHE</name>
<accession>A0A9Q9C8Z8</accession>
<organism evidence="1 2">
    <name type="scientific">Encephalitozoon hellem</name>
    <name type="common">Microsporidian parasite</name>
    <dbReference type="NCBI Taxonomy" id="27973"/>
    <lineage>
        <taxon>Eukaryota</taxon>
        <taxon>Fungi</taxon>
        <taxon>Fungi incertae sedis</taxon>
        <taxon>Microsporidia</taxon>
        <taxon>Unikaryonidae</taxon>
        <taxon>Encephalitozoon</taxon>
    </lineage>
</organism>
<evidence type="ECO:0000313" key="1">
    <source>
        <dbReference type="EMBL" id="UTX42523.1"/>
    </source>
</evidence>
<sequence length="137" mass="15634">MDEVKNLLEEITETFEDKTRFDSDVNKSVRELLKRDLKKLLGISELLKQKETINSSLNSALSEKKAFFSDAFETIANVNGVFDSIVENISVDIEDLKGKNIGDIFPSLLKISRRLRKSLRLFKINMAALTELNIVRN</sequence>
<dbReference type="AlphaFoldDB" id="A0A9Q9C8Z8"/>
<proteinExistence type="predicted"/>
<reference evidence="1" key="1">
    <citation type="submission" date="2021-05" db="EMBL/GenBank/DDBJ databases">
        <title>Encephalitozoon hellem ATCC 50604 Complete Genome.</title>
        <authorList>
            <person name="Mascarenhas dos Santos A.C."/>
            <person name="Julian A.T."/>
            <person name="Pombert J.-F."/>
        </authorList>
    </citation>
    <scope>NUCLEOTIDE SEQUENCE</scope>
    <source>
        <strain evidence="1">ATCC 50604</strain>
    </source>
</reference>
<dbReference type="EMBL" id="CP075148">
    <property type="protein sequence ID" value="UTX42523.1"/>
    <property type="molecule type" value="Genomic_DNA"/>
</dbReference>
<gene>
    <name evidence="1" type="ORF">GPU96_02g02330</name>
</gene>
<protein>
    <submittedName>
        <fullName evidence="1">Uncharacterized protein</fullName>
    </submittedName>
</protein>